<dbReference type="PANTHER" id="PTHR39200:SF1">
    <property type="entry name" value="AUTO-TRANSPORTER ADHESIN HEAD GIN DOMAIN-CONTAINING PROTEIN-RELATED"/>
    <property type="match status" value="1"/>
</dbReference>
<evidence type="ECO:0000259" key="2">
    <source>
        <dbReference type="Pfam" id="PF10988"/>
    </source>
</evidence>
<feature type="chain" id="PRO_5045778440" evidence="1">
    <location>
        <begin position="20"/>
        <end position="241"/>
    </location>
</feature>
<sequence length="241" mass="25561">MKLSFAFITALLFITTTHAQWSNKTIKGNGNIITITRSTSDYAGIKCAGSWDFVLVKGKEGTLTIEGEENLLDYIITEVNGDDLIIKTENNINLRTSFNKTITITIPFKDIDDVSLAGSGDITSKHTIISNDFETKLAGSGDIILDIEAKDTTVVVTGSGDITLSGNTDTLEASVTGSGDIHAFKLNASTANVKVTGSGDIELLCKSSLKAKVTGSGDIVYKGKPSNKNNKVNGSGSIQQF</sequence>
<comment type="caution">
    <text evidence="3">The sequence shown here is derived from an EMBL/GenBank/DDBJ whole genome shotgun (WGS) entry which is preliminary data.</text>
</comment>
<keyword evidence="4" id="KW-1185">Reference proteome</keyword>
<dbReference type="InterPro" id="IPR021255">
    <property type="entry name" value="DUF2807"/>
</dbReference>
<protein>
    <submittedName>
        <fullName evidence="3">DUF2807 domain-containing protein</fullName>
    </submittedName>
</protein>
<evidence type="ECO:0000313" key="4">
    <source>
        <dbReference type="Proteomes" id="UP000323621"/>
    </source>
</evidence>
<dbReference type="Pfam" id="PF10988">
    <property type="entry name" value="DUF2807"/>
    <property type="match status" value="1"/>
</dbReference>
<dbReference type="Gene3D" id="2.160.20.120">
    <property type="match status" value="1"/>
</dbReference>
<feature type="signal peptide" evidence="1">
    <location>
        <begin position="1"/>
        <end position="19"/>
    </location>
</feature>
<evidence type="ECO:0000313" key="3">
    <source>
        <dbReference type="EMBL" id="TYC18165.1"/>
    </source>
</evidence>
<dbReference type="EMBL" id="VSKN01000001">
    <property type="protein sequence ID" value="TYC18165.1"/>
    <property type="molecule type" value="Genomic_DNA"/>
</dbReference>
<keyword evidence="1" id="KW-0732">Signal</keyword>
<reference evidence="3 4" key="1">
    <citation type="submission" date="2019-08" db="EMBL/GenBank/DDBJ databases">
        <title>Genomes of Antarctic Bizionia species.</title>
        <authorList>
            <person name="Bowman J.P."/>
        </authorList>
    </citation>
    <scope>NUCLEOTIDE SEQUENCE [LARGE SCALE GENOMIC DNA]</scope>
    <source>
        <strain evidence="3 4">IC164</strain>
    </source>
</reference>
<accession>A0ABY3MF34</accession>
<evidence type="ECO:0000256" key="1">
    <source>
        <dbReference type="SAM" id="SignalP"/>
    </source>
</evidence>
<dbReference type="PANTHER" id="PTHR39200">
    <property type="entry name" value="HYPOTHETICAL EXPORTED PROTEIN"/>
    <property type="match status" value="1"/>
</dbReference>
<dbReference type="RefSeq" id="WP_148380271.1">
    <property type="nucleotide sequence ID" value="NZ_VSKN01000001.1"/>
</dbReference>
<organism evidence="3 4">
    <name type="scientific">Bizionia gelidisalsuginis</name>
    <dbReference type="NCBI Taxonomy" id="291188"/>
    <lineage>
        <taxon>Bacteria</taxon>
        <taxon>Pseudomonadati</taxon>
        <taxon>Bacteroidota</taxon>
        <taxon>Flavobacteriia</taxon>
        <taxon>Flavobacteriales</taxon>
        <taxon>Flavobacteriaceae</taxon>
        <taxon>Bizionia</taxon>
    </lineage>
</organism>
<name>A0ABY3MF34_9FLAO</name>
<feature type="domain" description="Putative auto-transporter adhesin head GIN" evidence="2">
    <location>
        <begin position="41"/>
        <end position="225"/>
    </location>
</feature>
<dbReference type="Proteomes" id="UP000323621">
    <property type="component" value="Unassembled WGS sequence"/>
</dbReference>
<proteinExistence type="predicted"/>
<gene>
    <name evidence="3" type="ORF">ES677_01945</name>
</gene>